<organism evidence="5 6">
    <name type="scientific">Streptacidiphilus pinicola</name>
    <dbReference type="NCBI Taxonomy" id="2219663"/>
    <lineage>
        <taxon>Bacteria</taxon>
        <taxon>Bacillati</taxon>
        <taxon>Actinomycetota</taxon>
        <taxon>Actinomycetes</taxon>
        <taxon>Kitasatosporales</taxon>
        <taxon>Streptomycetaceae</taxon>
        <taxon>Streptacidiphilus</taxon>
    </lineage>
</organism>
<gene>
    <name evidence="5" type="ORF">DN069_04580</name>
</gene>
<protein>
    <submittedName>
        <fullName evidence="5">4Fe-4S ferredoxin</fullName>
    </submittedName>
</protein>
<evidence type="ECO:0000313" key="6">
    <source>
        <dbReference type="Proteomes" id="UP000248889"/>
    </source>
</evidence>
<reference evidence="5 6" key="1">
    <citation type="submission" date="2018-06" db="EMBL/GenBank/DDBJ databases">
        <title>Streptacidiphilus pinicola sp. nov., isolated from pine grove soil.</title>
        <authorList>
            <person name="Roh S.G."/>
            <person name="Park S."/>
            <person name="Kim M.-K."/>
            <person name="Yun B.-R."/>
            <person name="Park J."/>
            <person name="Kim M.J."/>
            <person name="Kim Y.S."/>
            <person name="Kim S.B."/>
        </authorList>
    </citation>
    <scope>NUCLEOTIDE SEQUENCE [LARGE SCALE GENOMIC DNA]</scope>
    <source>
        <strain evidence="5 6">MMS16-CNU450</strain>
    </source>
</reference>
<keyword evidence="2" id="KW-0408">Iron</keyword>
<evidence type="ECO:0000313" key="5">
    <source>
        <dbReference type="EMBL" id="RAG86816.1"/>
    </source>
</evidence>
<keyword evidence="1" id="KW-0479">Metal-binding</keyword>
<name>A0A2X0J948_9ACTN</name>
<dbReference type="PANTHER" id="PTHR40447:SF1">
    <property type="entry name" value="ANAEROBIC SULFITE REDUCTASE SUBUNIT A"/>
    <property type="match status" value="1"/>
</dbReference>
<comment type="caution">
    <text evidence="5">The sequence shown here is derived from an EMBL/GenBank/DDBJ whole genome shotgun (WGS) entry which is preliminary data.</text>
</comment>
<dbReference type="InterPro" id="IPR017896">
    <property type="entry name" value="4Fe4S_Fe-S-bd"/>
</dbReference>
<evidence type="ECO:0000256" key="2">
    <source>
        <dbReference type="ARBA" id="ARBA00023004"/>
    </source>
</evidence>
<feature type="domain" description="4Fe-4S ferredoxin-type" evidence="4">
    <location>
        <begin position="274"/>
        <end position="306"/>
    </location>
</feature>
<sequence length="399" mass="43207">MAPDTGAPQSAPAADARPRELAQEDLQALFDVLTTRGWTVVGPTERDGAVVLAQLDSAAELPYGVGVALAPGGYRLRRRQDRAAFAHSAGPQSWKTFLHPERARMWQADRDEEGAVTFTPETEETAPTPRYALFGVHPCDLAAIARQDRVLVGGAFRDPVYAPRREAAFVVAVACGEPGELCFCASVGTGPGLREDAPCDLAVHEIADRDGVRLLISAHSPRGAEVLADPALPLHEPHPELGERARCQTEAAEQRMGRELEAEGLRDVLAETLDSPVWDEVASRCLTCGNCTLVCPTCFCTTTEDTTDLTGDHAERWRRWDSCFDLDFSYVHGGSVRTSGKSRYRQWLTHKLGTWHDQFGSSGCVGCGRCIVWCPVGIDLTVEAARLRGEAGASEEGPS</sequence>
<dbReference type="InterPro" id="IPR017900">
    <property type="entry name" value="4Fe4S_Fe_S_CS"/>
</dbReference>
<dbReference type="GO" id="GO:0051536">
    <property type="term" value="F:iron-sulfur cluster binding"/>
    <property type="evidence" value="ECO:0007669"/>
    <property type="project" value="UniProtKB-KW"/>
</dbReference>
<dbReference type="InterPro" id="IPR009051">
    <property type="entry name" value="Helical_ferredxn"/>
</dbReference>
<dbReference type="OrthoDB" id="9795302at2"/>
<dbReference type="Pfam" id="PF17179">
    <property type="entry name" value="Fer4_22"/>
    <property type="match status" value="1"/>
</dbReference>
<feature type="domain" description="4Fe-4S ferredoxin-type" evidence="4">
    <location>
        <begin position="355"/>
        <end position="383"/>
    </location>
</feature>
<dbReference type="AlphaFoldDB" id="A0A2X0J948"/>
<dbReference type="SUPFAM" id="SSF46548">
    <property type="entry name" value="alpha-helical ferredoxin"/>
    <property type="match status" value="1"/>
</dbReference>
<dbReference type="GO" id="GO:0046872">
    <property type="term" value="F:metal ion binding"/>
    <property type="evidence" value="ECO:0007669"/>
    <property type="project" value="UniProtKB-KW"/>
</dbReference>
<evidence type="ECO:0000259" key="4">
    <source>
        <dbReference type="PROSITE" id="PS51379"/>
    </source>
</evidence>
<proteinExistence type="predicted"/>
<evidence type="ECO:0000256" key="1">
    <source>
        <dbReference type="ARBA" id="ARBA00022723"/>
    </source>
</evidence>
<dbReference type="Proteomes" id="UP000248889">
    <property type="component" value="Unassembled WGS sequence"/>
</dbReference>
<keyword evidence="6" id="KW-1185">Reference proteome</keyword>
<dbReference type="PANTHER" id="PTHR40447">
    <property type="entry name" value="ANAEROBIC SULFITE REDUCTASE SUBUNIT A"/>
    <property type="match status" value="1"/>
</dbReference>
<evidence type="ECO:0000256" key="3">
    <source>
        <dbReference type="ARBA" id="ARBA00023014"/>
    </source>
</evidence>
<dbReference type="PROSITE" id="PS51379">
    <property type="entry name" value="4FE4S_FER_2"/>
    <property type="match status" value="2"/>
</dbReference>
<dbReference type="EMBL" id="QKYN01000020">
    <property type="protein sequence ID" value="RAG86816.1"/>
    <property type="molecule type" value="Genomic_DNA"/>
</dbReference>
<accession>A0A2X0J948</accession>
<dbReference type="PROSITE" id="PS00198">
    <property type="entry name" value="4FE4S_FER_1"/>
    <property type="match status" value="2"/>
</dbReference>
<dbReference type="Gene3D" id="1.10.1060.10">
    <property type="entry name" value="Alpha-helical ferredoxin"/>
    <property type="match status" value="1"/>
</dbReference>
<dbReference type="RefSeq" id="WP_111499510.1">
    <property type="nucleotide sequence ID" value="NZ_QKYN01000020.1"/>
</dbReference>
<keyword evidence="3" id="KW-0411">Iron-sulfur</keyword>